<dbReference type="Gene3D" id="1.20.120.160">
    <property type="entry name" value="HPT domain"/>
    <property type="match status" value="1"/>
</dbReference>
<evidence type="ECO:0000256" key="6">
    <source>
        <dbReference type="ARBA" id="ARBA00022679"/>
    </source>
</evidence>
<dbReference type="SUPFAM" id="SSF47384">
    <property type="entry name" value="Homodimeric domain of signal transducing histidine kinase"/>
    <property type="match status" value="1"/>
</dbReference>
<dbReference type="FunFam" id="3.30.565.10:FF:000010">
    <property type="entry name" value="Sensor histidine kinase RcsC"/>
    <property type="match status" value="1"/>
</dbReference>
<evidence type="ECO:0000256" key="11">
    <source>
        <dbReference type="ARBA" id="ARBA00022989"/>
    </source>
</evidence>
<dbReference type="InterPro" id="IPR008207">
    <property type="entry name" value="Sig_transdc_His_kin_Hpt_dom"/>
</dbReference>
<evidence type="ECO:0000256" key="1">
    <source>
        <dbReference type="ARBA" id="ARBA00000085"/>
    </source>
</evidence>
<keyword evidence="26" id="KW-1185">Reference proteome</keyword>
<dbReference type="SMART" id="SM00387">
    <property type="entry name" value="HATPase_c"/>
    <property type="match status" value="1"/>
</dbReference>
<dbReference type="GO" id="GO:0000155">
    <property type="term" value="F:phosphorelay sensor kinase activity"/>
    <property type="evidence" value="ECO:0007669"/>
    <property type="project" value="InterPro"/>
</dbReference>
<keyword evidence="6 25" id="KW-0808">Transferase</keyword>
<feature type="modified residue" description="Phosphohistidine" evidence="16">
    <location>
        <position position="1035"/>
    </location>
</feature>
<keyword evidence="10" id="KW-0067">ATP-binding</keyword>
<dbReference type="InterPro" id="IPR000014">
    <property type="entry name" value="PAS"/>
</dbReference>
<dbReference type="InterPro" id="IPR011006">
    <property type="entry name" value="CheY-like_superfamily"/>
</dbReference>
<name>A0A5C5WJ26_9PLAN</name>
<dbReference type="InterPro" id="IPR035965">
    <property type="entry name" value="PAS-like_dom_sf"/>
</dbReference>
<feature type="domain" description="PAS" evidence="22">
    <location>
        <begin position="281"/>
        <end position="322"/>
    </location>
</feature>
<dbReference type="GO" id="GO:0005886">
    <property type="term" value="C:plasma membrane"/>
    <property type="evidence" value="ECO:0007669"/>
    <property type="project" value="UniProtKB-SubCell"/>
</dbReference>
<dbReference type="InterPro" id="IPR036641">
    <property type="entry name" value="HPT_dom_sf"/>
</dbReference>
<feature type="modified residue" description="4-aspartylphosphate" evidence="17">
    <location>
        <position position="721"/>
    </location>
</feature>
<keyword evidence="9 25" id="KW-0418">Kinase</keyword>
<evidence type="ECO:0000256" key="3">
    <source>
        <dbReference type="ARBA" id="ARBA00012438"/>
    </source>
</evidence>
<dbReference type="PROSITE" id="PS50112">
    <property type="entry name" value="PAS"/>
    <property type="match status" value="1"/>
</dbReference>
<dbReference type="PROSITE" id="PS50113">
    <property type="entry name" value="PAC"/>
    <property type="match status" value="2"/>
</dbReference>
<dbReference type="CDD" id="cd16922">
    <property type="entry name" value="HATPase_EvgS-ArcB-TorS-like"/>
    <property type="match status" value="1"/>
</dbReference>
<feature type="transmembrane region" description="Helical" evidence="19">
    <location>
        <begin position="7"/>
        <end position="25"/>
    </location>
</feature>
<evidence type="ECO:0000313" key="26">
    <source>
        <dbReference type="Proteomes" id="UP000317243"/>
    </source>
</evidence>
<feature type="domain" description="PAC" evidence="23">
    <location>
        <begin position="350"/>
        <end position="408"/>
    </location>
</feature>
<evidence type="ECO:0000259" key="24">
    <source>
        <dbReference type="PROSITE" id="PS50894"/>
    </source>
</evidence>
<evidence type="ECO:0000256" key="5">
    <source>
        <dbReference type="ARBA" id="ARBA00022553"/>
    </source>
</evidence>
<dbReference type="InterPro" id="IPR005467">
    <property type="entry name" value="His_kinase_dom"/>
</dbReference>
<dbReference type="PROSITE" id="PS50894">
    <property type="entry name" value="HPT"/>
    <property type="match status" value="1"/>
</dbReference>
<dbReference type="EC" id="2.7.13.3" evidence="3"/>
<dbReference type="FunFam" id="1.10.287.130:FF:000002">
    <property type="entry name" value="Two-component osmosensing histidine kinase"/>
    <property type="match status" value="1"/>
</dbReference>
<dbReference type="InterPro" id="IPR036097">
    <property type="entry name" value="HisK_dim/P_sf"/>
</dbReference>
<evidence type="ECO:0000256" key="14">
    <source>
        <dbReference type="ARBA" id="ARBA00064003"/>
    </source>
</evidence>
<evidence type="ECO:0000256" key="4">
    <source>
        <dbReference type="ARBA" id="ARBA00022475"/>
    </source>
</evidence>
<evidence type="ECO:0000256" key="16">
    <source>
        <dbReference type="PROSITE-ProRule" id="PRU00110"/>
    </source>
</evidence>
<organism evidence="25 26">
    <name type="scientific">Thalassoglobus neptunius</name>
    <dbReference type="NCBI Taxonomy" id="1938619"/>
    <lineage>
        <taxon>Bacteria</taxon>
        <taxon>Pseudomonadati</taxon>
        <taxon>Planctomycetota</taxon>
        <taxon>Planctomycetia</taxon>
        <taxon>Planctomycetales</taxon>
        <taxon>Planctomycetaceae</taxon>
        <taxon>Thalassoglobus</taxon>
    </lineage>
</organism>
<gene>
    <name evidence="25" type="primary">barA_4</name>
    <name evidence="25" type="ORF">KOR42_36520</name>
</gene>
<dbReference type="PROSITE" id="PS50110">
    <property type="entry name" value="RESPONSE_REGULATORY"/>
    <property type="match status" value="2"/>
</dbReference>
<dbReference type="PANTHER" id="PTHR45339">
    <property type="entry name" value="HYBRID SIGNAL TRANSDUCTION HISTIDINE KINASE J"/>
    <property type="match status" value="1"/>
</dbReference>
<dbReference type="PROSITE" id="PS50109">
    <property type="entry name" value="HIS_KIN"/>
    <property type="match status" value="1"/>
</dbReference>
<dbReference type="CDD" id="cd17546">
    <property type="entry name" value="REC_hyHK_CKI1_RcsC-like"/>
    <property type="match status" value="2"/>
</dbReference>
<dbReference type="CDD" id="cd00082">
    <property type="entry name" value="HisKA"/>
    <property type="match status" value="1"/>
</dbReference>
<evidence type="ECO:0000259" key="23">
    <source>
        <dbReference type="PROSITE" id="PS50113"/>
    </source>
</evidence>
<feature type="domain" description="Response regulatory" evidence="21">
    <location>
        <begin position="813"/>
        <end position="932"/>
    </location>
</feature>
<comment type="catalytic activity">
    <reaction evidence="1">
        <text>ATP + protein L-histidine = ADP + protein N-phospho-L-histidine.</text>
        <dbReference type="EC" id="2.7.13.3"/>
    </reaction>
</comment>
<evidence type="ECO:0000256" key="7">
    <source>
        <dbReference type="ARBA" id="ARBA00022692"/>
    </source>
</evidence>
<dbReference type="InterPro" id="IPR004358">
    <property type="entry name" value="Sig_transdc_His_kin-like_C"/>
</dbReference>
<dbReference type="Pfam" id="PF01627">
    <property type="entry name" value="Hpt"/>
    <property type="match status" value="1"/>
</dbReference>
<dbReference type="Proteomes" id="UP000317243">
    <property type="component" value="Unassembled WGS sequence"/>
</dbReference>
<dbReference type="SMART" id="SM00448">
    <property type="entry name" value="REC"/>
    <property type="match status" value="2"/>
</dbReference>
<feature type="region of interest" description="Disordered" evidence="18">
    <location>
        <begin position="931"/>
        <end position="977"/>
    </location>
</feature>
<keyword evidence="4" id="KW-1003">Cell membrane</keyword>
<dbReference type="EMBL" id="SIHI01000014">
    <property type="protein sequence ID" value="TWT50105.1"/>
    <property type="molecule type" value="Genomic_DNA"/>
</dbReference>
<dbReference type="InterPro" id="IPR003594">
    <property type="entry name" value="HATPase_dom"/>
</dbReference>
<dbReference type="SUPFAM" id="SSF52172">
    <property type="entry name" value="CheY-like"/>
    <property type="match status" value="2"/>
</dbReference>
<dbReference type="PANTHER" id="PTHR45339:SF1">
    <property type="entry name" value="HYBRID SIGNAL TRANSDUCTION HISTIDINE KINASE J"/>
    <property type="match status" value="1"/>
</dbReference>
<dbReference type="InterPro" id="IPR013656">
    <property type="entry name" value="PAS_4"/>
</dbReference>
<protein>
    <recommendedName>
        <fullName evidence="15">Sensory/regulatory protein RpfC</fullName>
        <ecNumber evidence="3">2.7.13.3</ecNumber>
    </recommendedName>
</protein>
<evidence type="ECO:0000256" key="10">
    <source>
        <dbReference type="ARBA" id="ARBA00022840"/>
    </source>
</evidence>
<comment type="subunit">
    <text evidence="14">At low DSF concentrations, interacts with RpfF.</text>
</comment>
<keyword evidence="13 19" id="KW-0472">Membrane</keyword>
<evidence type="ECO:0000256" key="12">
    <source>
        <dbReference type="ARBA" id="ARBA00023012"/>
    </source>
</evidence>
<feature type="domain" description="Histidine kinase" evidence="20">
    <location>
        <begin position="426"/>
        <end position="647"/>
    </location>
</feature>
<evidence type="ECO:0000256" key="17">
    <source>
        <dbReference type="PROSITE-ProRule" id="PRU00169"/>
    </source>
</evidence>
<dbReference type="Pfam" id="PF00072">
    <property type="entry name" value="Response_reg"/>
    <property type="match status" value="2"/>
</dbReference>
<evidence type="ECO:0000256" key="18">
    <source>
        <dbReference type="SAM" id="MobiDB-lite"/>
    </source>
</evidence>
<evidence type="ECO:0000256" key="8">
    <source>
        <dbReference type="ARBA" id="ARBA00022741"/>
    </source>
</evidence>
<dbReference type="GO" id="GO:0005524">
    <property type="term" value="F:ATP binding"/>
    <property type="evidence" value="ECO:0007669"/>
    <property type="project" value="UniProtKB-KW"/>
</dbReference>
<dbReference type="InterPro" id="IPR001789">
    <property type="entry name" value="Sig_transdc_resp-reg_receiver"/>
</dbReference>
<evidence type="ECO:0000256" key="9">
    <source>
        <dbReference type="ARBA" id="ARBA00022777"/>
    </source>
</evidence>
<dbReference type="InterPro" id="IPR036890">
    <property type="entry name" value="HATPase_C_sf"/>
</dbReference>
<keyword evidence="5 17" id="KW-0597">Phosphoprotein</keyword>
<dbReference type="InterPro" id="IPR001610">
    <property type="entry name" value="PAC"/>
</dbReference>
<dbReference type="SMART" id="SM00388">
    <property type="entry name" value="HisKA"/>
    <property type="match status" value="1"/>
</dbReference>
<dbReference type="OrthoDB" id="9762493at2"/>
<accession>A0A5C5WJ26</accession>
<keyword evidence="11 19" id="KW-1133">Transmembrane helix</keyword>
<dbReference type="Gene3D" id="3.40.50.2300">
    <property type="match status" value="2"/>
</dbReference>
<keyword evidence="7 19" id="KW-0812">Transmembrane</keyword>
<dbReference type="Gene3D" id="3.30.565.10">
    <property type="entry name" value="Histidine kinase-like ATPase, C-terminal domain"/>
    <property type="match status" value="1"/>
</dbReference>
<dbReference type="SMART" id="SM00086">
    <property type="entry name" value="PAC"/>
    <property type="match status" value="2"/>
</dbReference>
<feature type="domain" description="Response regulatory" evidence="21">
    <location>
        <begin position="667"/>
        <end position="788"/>
    </location>
</feature>
<dbReference type="CDD" id="cd00130">
    <property type="entry name" value="PAS"/>
    <property type="match status" value="2"/>
</dbReference>
<dbReference type="Pfam" id="PF08448">
    <property type="entry name" value="PAS_4"/>
    <property type="match status" value="2"/>
</dbReference>
<feature type="domain" description="HPt" evidence="24">
    <location>
        <begin position="996"/>
        <end position="1092"/>
    </location>
</feature>
<dbReference type="Gene3D" id="3.30.450.20">
    <property type="entry name" value="PAS domain"/>
    <property type="match status" value="2"/>
</dbReference>
<dbReference type="Gene3D" id="1.10.287.130">
    <property type="match status" value="1"/>
</dbReference>
<evidence type="ECO:0000256" key="19">
    <source>
        <dbReference type="SAM" id="Phobius"/>
    </source>
</evidence>
<dbReference type="SUPFAM" id="SSF55874">
    <property type="entry name" value="ATPase domain of HSP90 chaperone/DNA topoisomerase II/histidine kinase"/>
    <property type="match status" value="1"/>
</dbReference>
<feature type="domain" description="PAC" evidence="23">
    <location>
        <begin position="228"/>
        <end position="280"/>
    </location>
</feature>
<dbReference type="Pfam" id="PF00512">
    <property type="entry name" value="HisKA"/>
    <property type="match status" value="1"/>
</dbReference>
<dbReference type="PRINTS" id="PR00344">
    <property type="entry name" value="BCTRLSENSOR"/>
</dbReference>
<feature type="transmembrane region" description="Helical" evidence="19">
    <location>
        <begin position="54"/>
        <end position="75"/>
    </location>
</feature>
<evidence type="ECO:0000256" key="13">
    <source>
        <dbReference type="ARBA" id="ARBA00023136"/>
    </source>
</evidence>
<evidence type="ECO:0000313" key="25">
    <source>
        <dbReference type="EMBL" id="TWT50105.1"/>
    </source>
</evidence>
<dbReference type="NCBIfam" id="TIGR00229">
    <property type="entry name" value="sensory_box"/>
    <property type="match status" value="2"/>
</dbReference>
<dbReference type="SUPFAM" id="SSF55785">
    <property type="entry name" value="PYP-like sensor domain (PAS domain)"/>
    <property type="match status" value="2"/>
</dbReference>
<evidence type="ECO:0000259" key="21">
    <source>
        <dbReference type="PROSITE" id="PS50110"/>
    </source>
</evidence>
<feature type="modified residue" description="4-aspartylphosphate" evidence="17">
    <location>
        <position position="862"/>
    </location>
</feature>
<reference evidence="25 26" key="1">
    <citation type="submission" date="2019-02" db="EMBL/GenBank/DDBJ databases">
        <title>Deep-cultivation of Planctomycetes and their phenomic and genomic characterization uncovers novel biology.</title>
        <authorList>
            <person name="Wiegand S."/>
            <person name="Jogler M."/>
            <person name="Boedeker C."/>
            <person name="Pinto D."/>
            <person name="Vollmers J."/>
            <person name="Rivas-Marin E."/>
            <person name="Kohn T."/>
            <person name="Peeters S.H."/>
            <person name="Heuer A."/>
            <person name="Rast P."/>
            <person name="Oberbeckmann S."/>
            <person name="Bunk B."/>
            <person name="Jeske O."/>
            <person name="Meyerdierks A."/>
            <person name="Storesund J.E."/>
            <person name="Kallscheuer N."/>
            <person name="Luecker S."/>
            <person name="Lage O.M."/>
            <person name="Pohl T."/>
            <person name="Merkel B.J."/>
            <person name="Hornburger P."/>
            <person name="Mueller R.-W."/>
            <person name="Bruemmer F."/>
            <person name="Labrenz M."/>
            <person name="Spormann A.M."/>
            <person name="Op Den Camp H."/>
            <person name="Overmann J."/>
            <person name="Amann R."/>
            <person name="Jetten M.S.M."/>
            <person name="Mascher T."/>
            <person name="Medema M.H."/>
            <person name="Devos D.P."/>
            <person name="Kaster A.-K."/>
            <person name="Ovreas L."/>
            <person name="Rohde M."/>
            <person name="Galperin M.Y."/>
            <person name="Jogler C."/>
        </authorList>
    </citation>
    <scope>NUCLEOTIDE SEQUENCE [LARGE SCALE GENOMIC DNA]</scope>
    <source>
        <strain evidence="25 26">KOR42</strain>
    </source>
</reference>
<sequence length="1092" mass="121954">MQRLFSSRKSIIVSTIGLSIAISIVEHLIPPGIAFGLLYVAVLVLTFSATDRNLVLQMAGLVTVLCLVGFTISQFSDGNDVASVINTLLTLFAIWTTAILGYQRKTWEDRMKQANLELDARIHSRTLELQSAVEDLREEVLRHEKTQEAYEHEQLLMEELMSVIPDDIYFKDRDGRFLRINRAKALRSGLSSPDEAIGKTDNDFFQPEHAQDAYQAEQSILETGEGLIDHEERLVWPDGHVSWVSATKMPLRKADGSVFGTLGISRDITQHHQIAEQLEHERDRLRTLIDNLPDYIFIKDANSCFVTVNQALVKMYGLETESELVGKTDFDFTPVELAEAFREDDLAVMQTQEPLINREEENFLADGTRRWLLTTKVPLINAEEEVVGLVGIARDITQRKLAEMELQSAMEAAEVANRAKSEFLANMSHEIRTPMNAVIGMTELVLDTELNGQQRDYLETVLNAGESLLGIINDILDFSKIESGRFELECYPIDLREWLGDSIKPLAIRAHSRSLELACHIVPEIPNLIRGDGLRLRQVIVNLLGNAIKFTEQGEVVLHVNLVEETDEEIVLHFQVTDTGIGMDAETQARVFQAFEQADMSTTRKFGGTGLGLTISSRLVQLMGGKIWVESELGIGSTFHFTATFRPVAYDVPTEMVEDLCAVEGLRVLIVDDNSTNRQILEEMCVNWRMSPLTVADADSGLRELRTAFESQKPFELVITDASMPDVDGFMFAETIQLDPQISSTIVMMLTSLDRNEDLKRCDELGIGRYLTKPIKQSDLFDAIVDLVHSPEAVATMESTTNHEPLEPTASFKILLAEDSPANQKLAVGLLSKWSHNVTVANNGRDAIAAARKTDFDLILMDVQMPEMDGLAATAEIRRLQTLGEIPSVPIVAMTAHAMKGDRERCLDSGMDDYVSKPIRPQELKRVINEWTSDLSDTQKSEEPEIPVEMQEMTPSDDQSSSENSNSQSAQPTQEEGSVAIAAIDWSQLLATAMDDEELALDVAQAFLEESPQVFTKLQQAYESRNSEDVNRFAHTLKGSLRTIGAPSYSIALDLEQAAAGGHWERCHQCISSLERSLPEVLSELKKEVEKR</sequence>
<evidence type="ECO:0000259" key="20">
    <source>
        <dbReference type="PROSITE" id="PS50109"/>
    </source>
</evidence>
<dbReference type="AlphaFoldDB" id="A0A5C5WJ26"/>
<comment type="subcellular location">
    <subcellularLocation>
        <location evidence="2">Cell membrane</location>
        <topology evidence="2">Multi-pass membrane protein</topology>
    </subcellularLocation>
</comment>
<comment type="caution">
    <text evidence="25">The sequence shown here is derived from an EMBL/GenBank/DDBJ whole genome shotgun (WGS) entry which is preliminary data.</text>
</comment>
<feature type="transmembrane region" description="Helical" evidence="19">
    <location>
        <begin position="81"/>
        <end position="102"/>
    </location>
</feature>
<dbReference type="SUPFAM" id="SSF47226">
    <property type="entry name" value="Histidine-containing phosphotransfer domain, HPT domain"/>
    <property type="match status" value="1"/>
</dbReference>
<feature type="compositionally biased region" description="Low complexity" evidence="18">
    <location>
        <begin position="956"/>
        <end position="969"/>
    </location>
</feature>
<dbReference type="InterPro" id="IPR000700">
    <property type="entry name" value="PAS-assoc_C"/>
</dbReference>
<keyword evidence="8" id="KW-0547">Nucleotide-binding</keyword>
<proteinExistence type="predicted"/>
<dbReference type="InterPro" id="IPR003661">
    <property type="entry name" value="HisK_dim/P_dom"/>
</dbReference>
<evidence type="ECO:0000256" key="15">
    <source>
        <dbReference type="ARBA" id="ARBA00068150"/>
    </source>
</evidence>
<evidence type="ECO:0000259" key="22">
    <source>
        <dbReference type="PROSITE" id="PS50112"/>
    </source>
</evidence>
<evidence type="ECO:0000256" key="2">
    <source>
        <dbReference type="ARBA" id="ARBA00004651"/>
    </source>
</evidence>
<dbReference type="RefSeq" id="WP_146511090.1">
    <property type="nucleotide sequence ID" value="NZ_SIHI01000014.1"/>
</dbReference>
<dbReference type="SMART" id="SM00091">
    <property type="entry name" value="PAS"/>
    <property type="match status" value="2"/>
</dbReference>
<dbReference type="Pfam" id="PF02518">
    <property type="entry name" value="HATPase_c"/>
    <property type="match status" value="1"/>
</dbReference>
<keyword evidence="12" id="KW-0902">Two-component regulatory system</keyword>